<evidence type="ECO:0000313" key="3">
    <source>
        <dbReference type="Proteomes" id="UP000029986"/>
    </source>
</evidence>
<protein>
    <submittedName>
        <fullName evidence="2">Uncharacterized protein</fullName>
    </submittedName>
</protein>
<dbReference type="Proteomes" id="UP000029986">
    <property type="component" value="Chromosome"/>
</dbReference>
<proteinExistence type="predicted"/>
<feature type="transmembrane region" description="Helical" evidence="1">
    <location>
        <begin position="59"/>
        <end position="78"/>
    </location>
</feature>
<name>A0A097R0D8_HAFAL</name>
<keyword evidence="1" id="KW-0472">Membrane</keyword>
<dbReference type="HOGENOM" id="CLU_187526_0_0_6"/>
<organism evidence="2 3">
    <name type="scientific">Hafnia alvei FB1</name>
    <dbReference type="NCBI Taxonomy" id="1453496"/>
    <lineage>
        <taxon>Bacteria</taxon>
        <taxon>Pseudomonadati</taxon>
        <taxon>Pseudomonadota</taxon>
        <taxon>Gammaproteobacteria</taxon>
        <taxon>Enterobacterales</taxon>
        <taxon>Hafniaceae</taxon>
        <taxon>Hafnia</taxon>
    </lineage>
</organism>
<sequence>MAIPTLARRIGKVAVYIAISLVICRTLDNPEVYINQDFASQACNFFYGDVNAETIYDTYFYLDVLTVFSITTVIYWVAMKSIRKIRGE</sequence>
<dbReference type="EMBL" id="CP009706">
    <property type="protein sequence ID" value="AIU72170.1"/>
    <property type="molecule type" value="Genomic_DNA"/>
</dbReference>
<keyword evidence="1" id="KW-0812">Transmembrane</keyword>
<evidence type="ECO:0000313" key="2">
    <source>
        <dbReference type="EMBL" id="AIU72170.1"/>
    </source>
</evidence>
<dbReference type="KEGG" id="hav:AT03_07035"/>
<evidence type="ECO:0000256" key="1">
    <source>
        <dbReference type="SAM" id="Phobius"/>
    </source>
</evidence>
<keyword evidence="3" id="KW-1185">Reference proteome</keyword>
<keyword evidence="1" id="KW-1133">Transmembrane helix</keyword>
<accession>A0A097R0D8</accession>
<dbReference type="AlphaFoldDB" id="A0A097R0D8"/>
<dbReference type="eggNOG" id="ENOG503355E">
    <property type="taxonomic scope" value="Bacteria"/>
</dbReference>
<reference evidence="2 3" key="1">
    <citation type="journal article" date="2014" name="Gut Pathog.">
        <title>Gene clusters of Hafnia alvei strain FB1 important in survival and pathogenesis: a draft genome perspective.</title>
        <authorList>
            <person name="Tan J.Y."/>
            <person name="Yin W.F."/>
            <person name="Chan K.G."/>
        </authorList>
    </citation>
    <scope>NUCLEOTIDE SEQUENCE [LARGE SCALE GENOMIC DNA]</scope>
    <source>
        <strain evidence="2 3">FB1</strain>
    </source>
</reference>
<gene>
    <name evidence="2" type="ORF">AT03_07035</name>
</gene>
<dbReference type="PATRIC" id="fig|1453496.5.peg.1402"/>